<gene>
    <name evidence="2" type="ORF">C8P69_11620</name>
</gene>
<keyword evidence="3" id="KW-1185">Reference proteome</keyword>
<sequence>MRQSVTMRLDPGILSAARARAKATNRTLTNYVETLIMRDLAGHEENGKITIAAPEGTRGGSEASTPVGAAEISSDHSLAASTKKQGQPPKP</sequence>
<feature type="region of interest" description="Disordered" evidence="1">
    <location>
        <begin position="51"/>
        <end position="91"/>
    </location>
</feature>
<reference evidence="2 3" key="1">
    <citation type="submission" date="2018-04" db="EMBL/GenBank/DDBJ databases">
        <title>Genomic Encyclopedia of Archaeal and Bacterial Type Strains, Phase II (KMG-II): from individual species to whole genera.</title>
        <authorList>
            <person name="Goeker M."/>
        </authorList>
    </citation>
    <scope>NUCLEOTIDE SEQUENCE [LARGE SCALE GENOMIC DNA]</scope>
    <source>
        <strain evidence="2 3">DSM 25521</strain>
    </source>
</reference>
<dbReference type="AlphaFoldDB" id="A0A2T4YX41"/>
<accession>A0A2T4YX41</accession>
<organism evidence="2 3">
    <name type="scientific">Phreatobacter oligotrophus</name>
    <dbReference type="NCBI Taxonomy" id="1122261"/>
    <lineage>
        <taxon>Bacteria</taxon>
        <taxon>Pseudomonadati</taxon>
        <taxon>Pseudomonadota</taxon>
        <taxon>Alphaproteobacteria</taxon>
        <taxon>Hyphomicrobiales</taxon>
        <taxon>Phreatobacteraceae</taxon>
        <taxon>Phreatobacter</taxon>
    </lineage>
</organism>
<feature type="compositionally biased region" description="Polar residues" evidence="1">
    <location>
        <begin position="75"/>
        <end position="85"/>
    </location>
</feature>
<name>A0A2T4YX41_9HYPH</name>
<evidence type="ECO:0000313" key="2">
    <source>
        <dbReference type="EMBL" id="PTM49906.1"/>
    </source>
</evidence>
<dbReference type="GO" id="GO:0006355">
    <property type="term" value="P:regulation of DNA-templated transcription"/>
    <property type="evidence" value="ECO:0007669"/>
    <property type="project" value="InterPro"/>
</dbReference>
<evidence type="ECO:0000256" key="1">
    <source>
        <dbReference type="SAM" id="MobiDB-lite"/>
    </source>
</evidence>
<dbReference type="InterPro" id="IPR010985">
    <property type="entry name" value="Ribbon_hlx_hlx"/>
</dbReference>
<dbReference type="EMBL" id="PZZL01000016">
    <property type="protein sequence ID" value="PTM49906.1"/>
    <property type="molecule type" value="Genomic_DNA"/>
</dbReference>
<proteinExistence type="predicted"/>
<dbReference type="Proteomes" id="UP000241808">
    <property type="component" value="Unassembled WGS sequence"/>
</dbReference>
<comment type="caution">
    <text evidence="2">The sequence shown here is derived from an EMBL/GenBank/DDBJ whole genome shotgun (WGS) entry which is preliminary data.</text>
</comment>
<dbReference type="RefSeq" id="WP_146167406.1">
    <property type="nucleotide sequence ID" value="NZ_PZZL01000016.1"/>
</dbReference>
<protein>
    <submittedName>
        <fullName evidence="2">Uncharacterized protein</fullName>
    </submittedName>
</protein>
<dbReference type="SUPFAM" id="SSF47598">
    <property type="entry name" value="Ribbon-helix-helix"/>
    <property type="match status" value="1"/>
</dbReference>
<evidence type="ECO:0000313" key="3">
    <source>
        <dbReference type="Proteomes" id="UP000241808"/>
    </source>
</evidence>